<keyword evidence="3" id="KW-1185">Reference proteome</keyword>
<evidence type="ECO:0000313" key="2">
    <source>
        <dbReference type="EMBL" id="KAF4646236.1"/>
    </source>
</evidence>
<feature type="compositionally biased region" description="Polar residues" evidence="1">
    <location>
        <begin position="31"/>
        <end position="40"/>
    </location>
</feature>
<feature type="compositionally biased region" description="Basic and acidic residues" evidence="1">
    <location>
        <begin position="78"/>
        <end position="88"/>
    </location>
</feature>
<comment type="caution">
    <text evidence="2">The sequence shown here is derived from an EMBL/GenBank/DDBJ whole genome shotgun (WGS) entry which is preliminary data.</text>
</comment>
<feature type="compositionally biased region" description="Basic residues" evidence="1">
    <location>
        <begin position="67"/>
        <end position="76"/>
    </location>
</feature>
<gene>
    <name evidence="2" type="ORF">TGRH88_020230</name>
</gene>
<organism evidence="2 3">
    <name type="scientific">Toxoplasma gondii</name>
    <dbReference type="NCBI Taxonomy" id="5811"/>
    <lineage>
        <taxon>Eukaryota</taxon>
        <taxon>Sar</taxon>
        <taxon>Alveolata</taxon>
        <taxon>Apicomplexa</taxon>
        <taxon>Conoidasida</taxon>
        <taxon>Coccidia</taxon>
        <taxon>Eucoccidiorida</taxon>
        <taxon>Eimeriorina</taxon>
        <taxon>Sarcocystidae</taxon>
        <taxon>Toxoplasma</taxon>
    </lineage>
</organism>
<name>A0A7J6KIB6_TOXGO</name>
<reference evidence="2 3" key="1">
    <citation type="submission" date="2020-03" db="EMBL/GenBank/DDBJ databases">
        <title>Genome sequence of Toxoplasma gondii RH-88 strain.</title>
        <authorList>
            <person name="Lorenzi H.A."/>
            <person name="Venepally P."/>
            <person name="Rozenberg A."/>
            <person name="Sibley D."/>
        </authorList>
    </citation>
    <scope>NUCLEOTIDE SEQUENCE [LARGE SCALE GENOMIC DNA]</scope>
    <source>
        <strain evidence="2 3">RH-88</strain>
    </source>
</reference>
<evidence type="ECO:0000256" key="1">
    <source>
        <dbReference type="SAM" id="MobiDB-lite"/>
    </source>
</evidence>
<accession>A0A7J6KIB6</accession>
<dbReference type="EMBL" id="JAAUHK010000185">
    <property type="protein sequence ID" value="KAF4646236.1"/>
    <property type="molecule type" value="Genomic_DNA"/>
</dbReference>
<protein>
    <submittedName>
        <fullName evidence="2">Uncharacterized protein</fullName>
    </submittedName>
</protein>
<feature type="region of interest" description="Disordered" evidence="1">
    <location>
        <begin position="31"/>
        <end position="90"/>
    </location>
</feature>
<evidence type="ECO:0000313" key="3">
    <source>
        <dbReference type="Proteomes" id="UP000557509"/>
    </source>
</evidence>
<dbReference type="Proteomes" id="UP000557509">
    <property type="component" value="Unassembled WGS sequence"/>
</dbReference>
<dbReference type="AlphaFoldDB" id="A0A7J6KIB6"/>
<proteinExistence type="predicted"/>
<sequence>MFPPFLRRHSGNAFLLVSAVRVTAFAKGSRHTASSISSLHHQAPADISFENKPKRQVTPQQSSGRHCTPRGRRSTKSRVTDRGPHPDPHAFWNFSQAIWMVAHLQGE</sequence>